<dbReference type="EMBL" id="BARV01027677">
    <property type="protein sequence ID" value="GAI40014.1"/>
    <property type="molecule type" value="Genomic_DNA"/>
</dbReference>
<reference evidence="1" key="1">
    <citation type="journal article" date="2014" name="Front. Microbiol.">
        <title>High frequency of phylogenetically diverse reductive dehalogenase-homologous genes in deep subseafloor sedimentary metagenomes.</title>
        <authorList>
            <person name="Kawai M."/>
            <person name="Futagami T."/>
            <person name="Toyoda A."/>
            <person name="Takaki Y."/>
            <person name="Nishi S."/>
            <person name="Hori S."/>
            <person name="Arai W."/>
            <person name="Tsubouchi T."/>
            <person name="Morono Y."/>
            <person name="Uchiyama I."/>
            <person name="Ito T."/>
            <person name="Fujiyama A."/>
            <person name="Inagaki F."/>
            <person name="Takami H."/>
        </authorList>
    </citation>
    <scope>NUCLEOTIDE SEQUENCE</scope>
    <source>
        <strain evidence="1">Expedition CK06-06</strain>
    </source>
</reference>
<name>X1Q9S7_9ZZZZ</name>
<accession>X1Q9S7</accession>
<gene>
    <name evidence="1" type="ORF">S06H3_44497</name>
</gene>
<comment type="caution">
    <text evidence="1">The sequence shown here is derived from an EMBL/GenBank/DDBJ whole genome shotgun (WGS) entry which is preliminary data.</text>
</comment>
<protein>
    <submittedName>
        <fullName evidence="1">Uncharacterized protein</fullName>
    </submittedName>
</protein>
<organism evidence="1">
    <name type="scientific">marine sediment metagenome</name>
    <dbReference type="NCBI Taxonomy" id="412755"/>
    <lineage>
        <taxon>unclassified sequences</taxon>
        <taxon>metagenomes</taxon>
        <taxon>ecological metagenomes</taxon>
    </lineage>
</organism>
<evidence type="ECO:0000313" key="1">
    <source>
        <dbReference type="EMBL" id="GAI40014.1"/>
    </source>
</evidence>
<proteinExistence type="predicted"/>
<feature type="non-terminal residue" evidence="1">
    <location>
        <position position="80"/>
    </location>
</feature>
<sequence length="80" mass="9052">MTHYTRLNAVIKYLIDNPDEKGPFGANLTFEIIEDELRSISPNIYAPIIEEHLPKLLNSLKHDGYVITNKGGLKTMLPES</sequence>
<dbReference type="AlphaFoldDB" id="X1Q9S7"/>